<evidence type="ECO:0000313" key="10">
    <source>
        <dbReference type="Proteomes" id="UP000389128"/>
    </source>
</evidence>
<dbReference type="InterPro" id="IPR002104">
    <property type="entry name" value="Integrase_catalytic"/>
</dbReference>
<name>A0A6C2CK32_9RHOO</name>
<dbReference type="CDD" id="cd00397">
    <property type="entry name" value="DNA_BRE_C"/>
    <property type="match status" value="1"/>
</dbReference>
<feature type="region of interest" description="Disordered" evidence="6">
    <location>
        <begin position="228"/>
        <end position="248"/>
    </location>
</feature>
<dbReference type="PROSITE" id="PS51898">
    <property type="entry name" value="TYR_RECOMBINASE"/>
    <property type="match status" value="1"/>
</dbReference>
<protein>
    <submittedName>
        <fullName evidence="9">Site-specific integrase</fullName>
    </submittedName>
</protein>
<sequence length="454" mass="51114">MPSCALTVDPDQAGHWFAGLPEALIGANGTQRGLPTTNSLGADNDVQAILIWLSTKAKNNHTRRAYLLEIRRFLAFMVWIRGRAISSATDGDLEAFRVWLTNPELPTQGWPADYLPFKLMETPPGSGLRVLQGLAIGSRQRADSTIKGFFKYLHEGGYLAMNPYLRLGKLTGEEISQEALQSLALTPEAYTRQQRQEAIARDNSKADKAFSPDMWRWLTGFLDAPENDWRIPDPGETGKRDDMPPLPRWPIERQERLRCMLLFGYASAGRRAELAETTMNAVVRSGQRWVWKVVGKGRKAVDAPDRVTLNEAAMNALMRYRIARGLPAYPDSTEKDVPLIAKLTPLRIRKNRQLATGPGVSADHLNKELQRYFHYAAPFAGQVDPEWEAHLRRAASHALRHTRGTHFALANIPIATTADQLRHKDPRTTANYYVHIQDEERAQSVDAVDEHINR</sequence>
<dbReference type="PANTHER" id="PTHR30349">
    <property type="entry name" value="PHAGE INTEGRASE-RELATED"/>
    <property type="match status" value="1"/>
</dbReference>
<keyword evidence="3 5" id="KW-0238">DNA-binding</keyword>
<proteinExistence type="inferred from homology"/>
<evidence type="ECO:0000256" key="5">
    <source>
        <dbReference type="PROSITE-ProRule" id="PRU01248"/>
    </source>
</evidence>
<evidence type="ECO:0000259" key="7">
    <source>
        <dbReference type="PROSITE" id="PS51898"/>
    </source>
</evidence>
<dbReference type="PANTHER" id="PTHR30349:SF41">
    <property type="entry name" value="INTEGRASE_RECOMBINASE PROTEIN MJ0367-RELATED"/>
    <property type="match status" value="1"/>
</dbReference>
<dbReference type="InterPro" id="IPR010998">
    <property type="entry name" value="Integrase_recombinase_N"/>
</dbReference>
<evidence type="ECO:0000313" key="9">
    <source>
        <dbReference type="EMBL" id="TYC54354.1"/>
    </source>
</evidence>
<evidence type="ECO:0000256" key="6">
    <source>
        <dbReference type="SAM" id="MobiDB-lite"/>
    </source>
</evidence>
<comment type="similarity">
    <text evidence="1">Belongs to the 'phage' integrase family.</text>
</comment>
<gene>
    <name evidence="9" type="ORF">ETQ85_19190</name>
</gene>
<evidence type="ECO:0000256" key="2">
    <source>
        <dbReference type="ARBA" id="ARBA00022908"/>
    </source>
</evidence>
<accession>A0A6C2CK32</accession>
<dbReference type="OrthoDB" id="8610787at2"/>
<keyword evidence="2" id="KW-0229">DNA integration</keyword>
<dbReference type="InterPro" id="IPR050090">
    <property type="entry name" value="Tyrosine_recombinase_XerCD"/>
</dbReference>
<evidence type="ECO:0000256" key="3">
    <source>
        <dbReference type="ARBA" id="ARBA00023125"/>
    </source>
</evidence>
<dbReference type="Gene3D" id="1.10.150.130">
    <property type="match status" value="1"/>
</dbReference>
<reference evidence="9 10" key="1">
    <citation type="submission" date="2019-01" db="EMBL/GenBank/DDBJ databases">
        <title>Zoogloea oleivorans genome sequencing and assembly.</title>
        <authorList>
            <person name="Tancsics A."/>
            <person name="Farkas M."/>
            <person name="Kriszt B."/>
            <person name="Maroti G."/>
            <person name="Horvath B."/>
        </authorList>
    </citation>
    <scope>NUCLEOTIDE SEQUENCE [LARGE SCALE GENOMIC DNA]</scope>
    <source>
        <strain evidence="9 10">Buc</strain>
    </source>
</reference>
<dbReference type="InterPro" id="IPR044068">
    <property type="entry name" value="CB"/>
</dbReference>
<feature type="domain" description="Tyr recombinase" evidence="7">
    <location>
        <begin position="230"/>
        <end position="447"/>
    </location>
</feature>
<dbReference type="AlphaFoldDB" id="A0A6C2CK32"/>
<keyword evidence="10" id="KW-1185">Reference proteome</keyword>
<dbReference type="InterPro" id="IPR011010">
    <property type="entry name" value="DNA_brk_join_enz"/>
</dbReference>
<dbReference type="Gene3D" id="1.10.443.10">
    <property type="entry name" value="Intergrase catalytic core"/>
    <property type="match status" value="1"/>
</dbReference>
<evidence type="ECO:0000256" key="1">
    <source>
        <dbReference type="ARBA" id="ARBA00008857"/>
    </source>
</evidence>
<dbReference type="SUPFAM" id="SSF56349">
    <property type="entry name" value="DNA breaking-rejoining enzymes"/>
    <property type="match status" value="1"/>
</dbReference>
<dbReference type="GO" id="GO:0003677">
    <property type="term" value="F:DNA binding"/>
    <property type="evidence" value="ECO:0007669"/>
    <property type="project" value="UniProtKB-UniRule"/>
</dbReference>
<organism evidence="9 10">
    <name type="scientific">Zoogloea oleivorans</name>
    <dbReference type="NCBI Taxonomy" id="1552750"/>
    <lineage>
        <taxon>Bacteria</taxon>
        <taxon>Pseudomonadati</taxon>
        <taxon>Pseudomonadota</taxon>
        <taxon>Betaproteobacteria</taxon>
        <taxon>Rhodocyclales</taxon>
        <taxon>Zoogloeaceae</taxon>
        <taxon>Zoogloea</taxon>
    </lineage>
</organism>
<dbReference type="GO" id="GO:0006310">
    <property type="term" value="P:DNA recombination"/>
    <property type="evidence" value="ECO:0007669"/>
    <property type="project" value="UniProtKB-KW"/>
</dbReference>
<dbReference type="EMBL" id="SDKK01000021">
    <property type="protein sequence ID" value="TYC54354.1"/>
    <property type="molecule type" value="Genomic_DNA"/>
</dbReference>
<feature type="compositionally biased region" description="Basic and acidic residues" evidence="6">
    <location>
        <begin position="228"/>
        <end position="243"/>
    </location>
</feature>
<dbReference type="GO" id="GO:0015074">
    <property type="term" value="P:DNA integration"/>
    <property type="evidence" value="ECO:0007669"/>
    <property type="project" value="UniProtKB-KW"/>
</dbReference>
<evidence type="ECO:0000256" key="4">
    <source>
        <dbReference type="ARBA" id="ARBA00023172"/>
    </source>
</evidence>
<comment type="caution">
    <text evidence="9">The sequence shown here is derived from an EMBL/GenBank/DDBJ whole genome shotgun (WGS) entry which is preliminary data.</text>
</comment>
<dbReference type="Proteomes" id="UP000389128">
    <property type="component" value="Unassembled WGS sequence"/>
</dbReference>
<feature type="domain" description="Core-binding (CB)" evidence="8">
    <location>
        <begin position="43"/>
        <end position="154"/>
    </location>
</feature>
<dbReference type="PROSITE" id="PS51900">
    <property type="entry name" value="CB"/>
    <property type="match status" value="1"/>
</dbReference>
<keyword evidence="4" id="KW-0233">DNA recombination</keyword>
<dbReference type="InterPro" id="IPR013762">
    <property type="entry name" value="Integrase-like_cat_sf"/>
</dbReference>
<evidence type="ECO:0000259" key="8">
    <source>
        <dbReference type="PROSITE" id="PS51900"/>
    </source>
</evidence>
<dbReference type="Pfam" id="PF00589">
    <property type="entry name" value="Phage_integrase"/>
    <property type="match status" value="1"/>
</dbReference>